<keyword evidence="2" id="KW-0378">Hydrolase</keyword>
<dbReference type="GO" id="GO:0008236">
    <property type="term" value="F:serine-type peptidase activity"/>
    <property type="evidence" value="ECO:0007669"/>
    <property type="project" value="InterPro"/>
</dbReference>
<dbReference type="PANTHER" id="PTHR47381">
    <property type="entry name" value="ALPHA/BETA-HYDROLASES SUPERFAMILY PROTEIN"/>
    <property type="match status" value="1"/>
</dbReference>
<name>A0A415EYA8_ENTCA</name>
<gene>
    <name evidence="2" type="ORF">DW084_00890</name>
</gene>
<dbReference type="GO" id="GO:0006508">
    <property type="term" value="P:proteolysis"/>
    <property type="evidence" value="ECO:0007669"/>
    <property type="project" value="InterPro"/>
</dbReference>
<organism evidence="2 3">
    <name type="scientific">Enterococcus casseliflavus</name>
    <name type="common">Enterococcus flavescens</name>
    <dbReference type="NCBI Taxonomy" id="37734"/>
    <lineage>
        <taxon>Bacteria</taxon>
        <taxon>Bacillati</taxon>
        <taxon>Bacillota</taxon>
        <taxon>Bacilli</taxon>
        <taxon>Lactobacillales</taxon>
        <taxon>Enterococcaceae</taxon>
        <taxon>Enterococcus</taxon>
    </lineage>
</organism>
<proteinExistence type="predicted"/>
<evidence type="ECO:0000313" key="2">
    <source>
        <dbReference type="EMBL" id="RHK08266.1"/>
    </source>
</evidence>
<dbReference type="InterPro" id="IPR001375">
    <property type="entry name" value="Peptidase_S9_cat"/>
</dbReference>
<accession>A0A415EYA8</accession>
<dbReference type="EMBL" id="QRMZ01000001">
    <property type="protein sequence ID" value="RHK08266.1"/>
    <property type="molecule type" value="Genomic_DNA"/>
</dbReference>
<reference evidence="2 3" key="1">
    <citation type="submission" date="2018-08" db="EMBL/GenBank/DDBJ databases">
        <title>A genome reference for cultivated species of the human gut microbiota.</title>
        <authorList>
            <person name="Zou Y."/>
            <person name="Xue W."/>
            <person name="Luo G."/>
        </authorList>
    </citation>
    <scope>NUCLEOTIDE SEQUENCE [LARGE SCALE GENOMIC DNA]</scope>
    <source>
        <strain evidence="2 3">AF48-16</strain>
    </source>
</reference>
<dbReference type="SUPFAM" id="SSF53474">
    <property type="entry name" value="alpha/beta-Hydrolases"/>
    <property type="match status" value="1"/>
</dbReference>
<dbReference type="PANTHER" id="PTHR47381:SF3">
    <property type="entry name" value="ALPHA_BETA-HYDROLASES SUPERFAMILY PROTEIN"/>
    <property type="match status" value="1"/>
</dbReference>
<dbReference type="AlphaFoldDB" id="A0A415EYA8"/>
<dbReference type="Gene3D" id="3.40.50.1820">
    <property type="entry name" value="alpha/beta hydrolase"/>
    <property type="match status" value="1"/>
</dbReference>
<feature type="domain" description="Peptidase S9 prolyl oligopeptidase catalytic" evidence="1">
    <location>
        <begin position="120"/>
        <end position="251"/>
    </location>
</feature>
<dbReference type="Proteomes" id="UP000286288">
    <property type="component" value="Unassembled WGS sequence"/>
</dbReference>
<sequence length="296" mass="33886">MRDPQLLQLLGPDMKVAPQVVQQTKEQVQNYTLEHLLLRLNQEEDVPAYFAYPSSQQPVPLVLFNHSHGGDFTRGKEELRQSPCYMQKESLFTTFMNLGVAVGVIDMWGFGERKNGENDSYKRFLLQGKTLWGQRIYDNQQFLTYLASRKEVRHSAIATLGLSMGGLMSWWLAALDERISVVVDMAAQVDYQALIEEDRLSKHGFYYYVPNVLKDFTTAAIQKQIAPRPRLSLVGKEDRGCPSSGVARLDQQLGQHYEAIGYKEHWQACCLPGGHEETKEMRAQWIEFLKQHLLSS</sequence>
<comment type="caution">
    <text evidence="2">The sequence shown here is derived from an EMBL/GenBank/DDBJ whole genome shotgun (WGS) entry which is preliminary data.</text>
</comment>
<dbReference type="InterPro" id="IPR029058">
    <property type="entry name" value="AB_hydrolase_fold"/>
</dbReference>
<evidence type="ECO:0000313" key="3">
    <source>
        <dbReference type="Proteomes" id="UP000286288"/>
    </source>
</evidence>
<dbReference type="Pfam" id="PF00326">
    <property type="entry name" value="Peptidase_S9"/>
    <property type="match status" value="1"/>
</dbReference>
<dbReference type="RefSeq" id="WP_151195048.1">
    <property type="nucleotide sequence ID" value="NZ_JBNQUY010000004.1"/>
</dbReference>
<evidence type="ECO:0000259" key="1">
    <source>
        <dbReference type="Pfam" id="PF00326"/>
    </source>
</evidence>
<protein>
    <submittedName>
        <fullName evidence="2">Alpha/beta hydrolase</fullName>
    </submittedName>
</protein>